<proteinExistence type="predicted"/>
<accession>A0AAU7MYT0</accession>
<dbReference type="KEGG" id="fld:ABNE31_01605"/>
<dbReference type="RefSeq" id="WP_349352116.1">
    <property type="nucleotide sequence ID" value="NZ_CP157804.1"/>
</dbReference>
<dbReference type="AlphaFoldDB" id="A0AAU7MYT0"/>
<protein>
    <submittedName>
        <fullName evidence="1">AsmA-like C-terminal region-containing protein</fullName>
    </submittedName>
</protein>
<dbReference type="EMBL" id="CP157804">
    <property type="protein sequence ID" value="XBQ23621.1"/>
    <property type="molecule type" value="Genomic_DNA"/>
</dbReference>
<reference evidence="1" key="1">
    <citation type="submission" date="2024-05" db="EMBL/GenBank/DDBJ databases">
        <title>Draft Genome Sequences of Flagellimonas sp. MMG031 and Marinobacter sp. MMG032 Isolated from the dinoflagellate Symbiodinium pilosum.</title>
        <authorList>
            <person name="Shikuma N.J."/>
            <person name="Farrell M.V."/>
        </authorList>
    </citation>
    <scope>NUCLEOTIDE SEQUENCE</scope>
    <source>
        <strain evidence="1">MMG031</strain>
    </source>
</reference>
<gene>
    <name evidence="1" type="ORF">ABNE31_01605</name>
</gene>
<sequence>MSVGHFIRNRIDFKNINASLRTTKDHFVYVDTLSMEAAGGQFNLSGYFNGSDPKQIYLSPNLTLKNVDLDQLLFKFENFGQDHLVSENLHGKVSSHIKGKIRVYPDLVPDLDESEIHMDVQVLNGRLVNYKPMLMLSDYMGDKNLRNVRFDTLQNRLDITKGKMTIPDMTIESTLGHMELSGTQDMEQNIEYYVRIPWKTVKRAAVYKLFGNKKDKDSIPTDDKIIEVDPTKKIRYLNLKIHGNIDDYKVSLGKDK</sequence>
<evidence type="ECO:0000313" key="1">
    <source>
        <dbReference type="EMBL" id="XBQ23621.1"/>
    </source>
</evidence>
<organism evidence="1">
    <name type="scientific">Flagellimonas sp. MMG031</name>
    <dbReference type="NCBI Taxonomy" id="3158549"/>
    <lineage>
        <taxon>Bacteria</taxon>
        <taxon>Pseudomonadati</taxon>
        <taxon>Bacteroidota</taxon>
        <taxon>Flavobacteriia</taxon>
        <taxon>Flavobacteriales</taxon>
        <taxon>Flavobacteriaceae</taxon>
        <taxon>Flagellimonas</taxon>
    </lineage>
</organism>
<name>A0AAU7MYT0_9FLAO</name>